<feature type="domain" description="MbtH-like" evidence="1">
    <location>
        <begin position="4"/>
        <end position="54"/>
    </location>
</feature>
<accession>A0A8J3VXC9</accession>
<dbReference type="InterPro" id="IPR005153">
    <property type="entry name" value="MbtH-like_dom"/>
</dbReference>
<evidence type="ECO:0000313" key="2">
    <source>
        <dbReference type="EMBL" id="GIH67786.1"/>
    </source>
</evidence>
<sequence>MSTSPFDVPDATYLVLVDEEGRHSLWPSFADVPQGWTAVHGPDGRDACLEYVSAHWVDLRPRSLAARM</sequence>
<organism evidence="2 3">
    <name type="scientific">Sphaerimonospora thailandensis</name>
    <dbReference type="NCBI Taxonomy" id="795644"/>
    <lineage>
        <taxon>Bacteria</taxon>
        <taxon>Bacillati</taxon>
        <taxon>Actinomycetota</taxon>
        <taxon>Actinomycetes</taxon>
        <taxon>Streptosporangiales</taxon>
        <taxon>Streptosporangiaceae</taxon>
        <taxon>Sphaerimonospora</taxon>
    </lineage>
</organism>
<proteinExistence type="predicted"/>
<gene>
    <name evidence="2" type="ORF">Mth01_00390</name>
</gene>
<dbReference type="SMART" id="SM00923">
    <property type="entry name" value="MbtH"/>
    <property type="match status" value="1"/>
</dbReference>
<dbReference type="RefSeq" id="WP_204009471.1">
    <property type="nucleotide sequence ID" value="NZ_BOOG01000002.1"/>
</dbReference>
<protein>
    <submittedName>
        <fullName evidence="2">Protein mbtH</fullName>
    </submittedName>
</protein>
<dbReference type="Proteomes" id="UP000610966">
    <property type="component" value="Unassembled WGS sequence"/>
</dbReference>
<dbReference type="AlphaFoldDB" id="A0A8J3VXC9"/>
<dbReference type="EMBL" id="BOOG01000002">
    <property type="protein sequence ID" value="GIH67786.1"/>
    <property type="molecule type" value="Genomic_DNA"/>
</dbReference>
<dbReference type="Pfam" id="PF03621">
    <property type="entry name" value="MbtH"/>
    <property type="match status" value="1"/>
</dbReference>
<dbReference type="GO" id="GO:0005829">
    <property type="term" value="C:cytosol"/>
    <property type="evidence" value="ECO:0007669"/>
    <property type="project" value="TreeGrafter"/>
</dbReference>
<comment type="caution">
    <text evidence="2">The sequence shown here is derived from an EMBL/GenBank/DDBJ whole genome shotgun (WGS) entry which is preliminary data.</text>
</comment>
<dbReference type="GO" id="GO:0019290">
    <property type="term" value="P:siderophore biosynthetic process"/>
    <property type="evidence" value="ECO:0007669"/>
    <property type="project" value="TreeGrafter"/>
</dbReference>
<dbReference type="Gene3D" id="3.90.820.10">
    <property type="entry name" value="Structural Genomics, Unknown Function 30-nov-00 1gh9 Mol_id"/>
    <property type="match status" value="1"/>
</dbReference>
<dbReference type="InterPro" id="IPR038020">
    <property type="entry name" value="MbtH-like_sf"/>
</dbReference>
<dbReference type="SUPFAM" id="SSF160582">
    <property type="entry name" value="MbtH-like"/>
    <property type="match status" value="1"/>
</dbReference>
<keyword evidence="3" id="KW-1185">Reference proteome</keyword>
<dbReference type="InterPro" id="IPR037407">
    <property type="entry name" value="MLP_fam"/>
</dbReference>
<evidence type="ECO:0000259" key="1">
    <source>
        <dbReference type="SMART" id="SM00923"/>
    </source>
</evidence>
<reference evidence="2" key="1">
    <citation type="submission" date="2021-01" db="EMBL/GenBank/DDBJ databases">
        <title>Whole genome shotgun sequence of Sphaerimonospora thailandensis NBRC 107569.</title>
        <authorList>
            <person name="Komaki H."/>
            <person name="Tamura T."/>
        </authorList>
    </citation>
    <scope>NUCLEOTIDE SEQUENCE</scope>
    <source>
        <strain evidence="2">NBRC 107569</strain>
    </source>
</reference>
<name>A0A8J3VXC9_9ACTN</name>
<dbReference type="PANTHER" id="PTHR38444">
    <property type="entry name" value="ENTEROBACTIN BIOSYNTHESIS PROTEIN YBDZ"/>
    <property type="match status" value="1"/>
</dbReference>
<evidence type="ECO:0000313" key="3">
    <source>
        <dbReference type="Proteomes" id="UP000610966"/>
    </source>
</evidence>
<dbReference type="PANTHER" id="PTHR38444:SF1">
    <property type="entry name" value="ENTEROBACTIN BIOSYNTHESIS PROTEIN YBDZ"/>
    <property type="match status" value="1"/>
</dbReference>